<feature type="region of interest" description="Disordered" evidence="1">
    <location>
        <begin position="45"/>
        <end position="109"/>
    </location>
</feature>
<gene>
    <name evidence="2" type="ORF">niasHT_011759</name>
</gene>
<sequence>MISPLALSGTFAMLNSRGFTSNFTGKLNGEKFRLWHNFERYIPDAPPPRAPRDLRTKTRAPLDIYPPAPKLNGERISTLAPCGAELYRRPTPSRTPMRTKTRAPLVRLTSNFHRPSFHHPLS</sequence>
<protein>
    <submittedName>
        <fullName evidence="2">Uncharacterized protein</fullName>
    </submittedName>
</protein>
<name>A0ABD2LGV2_9BILA</name>
<evidence type="ECO:0000256" key="1">
    <source>
        <dbReference type="SAM" id="MobiDB-lite"/>
    </source>
</evidence>
<dbReference type="EMBL" id="JBICBT010000419">
    <property type="protein sequence ID" value="KAL3114358.1"/>
    <property type="molecule type" value="Genomic_DNA"/>
</dbReference>
<reference evidence="2 3" key="1">
    <citation type="submission" date="2024-10" db="EMBL/GenBank/DDBJ databases">
        <authorList>
            <person name="Kim D."/>
        </authorList>
    </citation>
    <scope>NUCLEOTIDE SEQUENCE [LARGE SCALE GENOMIC DNA]</scope>
    <source>
        <strain evidence="2">BH-2024</strain>
    </source>
</reference>
<evidence type="ECO:0000313" key="3">
    <source>
        <dbReference type="Proteomes" id="UP001620626"/>
    </source>
</evidence>
<proteinExistence type="predicted"/>
<feature type="compositionally biased region" description="Low complexity" evidence="1">
    <location>
        <begin position="89"/>
        <end position="98"/>
    </location>
</feature>
<dbReference type="Proteomes" id="UP001620626">
    <property type="component" value="Unassembled WGS sequence"/>
</dbReference>
<keyword evidence="3" id="KW-1185">Reference proteome</keyword>
<comment type="caution">
    <text evidence="2">The sequence shown here is derived from an EMBL/GenBank/DDBJ whole genome shotgun (WGS) entry which is preliminary data.</text>
</comment>
<evidence type="ECO:0000313" key="2">
    <source>
        <dbReference type="EMBL" id="KAL3114358.1"/>
    </source>
</evidence>
<organism evidence="2 3">
    <name type="scientific">Heterodera trifolii</name>
    <dbReference type="NCBI Taxonomy" id="157864"/>
    <lineage>
        <taxon>Eukaryota</taxon>
        <taxon>Metazoa</taxon>
        <taxon>Ecdysozoa</taxon>
        <taxon>Nematoda</taxon>
        <taxon>Chromadorea</taxon>
        <taxon>Rhabditida</taxon>
        <taxon>Tylenchina</taxon>
        <taxon>Tylenchomorpha</taxon>
        <taxon>Tylenchoidea</taxon>
        <taxon>Heteroderidae</taxon>
        <taxon>Heteroderinae</taxon>
        <taxon>Heterodera</taxon>
    </lineage>
</organism>
<dbReference type="AlphaFoldDB" id="A0ABD2LGV2"/>
<accession>A0ABD2LGV2</accession>